<dbReference type="PANTHER" id="PTHR11956">
    <property type="entry name" value="ARGINYL-TRNA SYNTHETASE"/>
    <property type="match status" value="1"/>
</dbReference>
<dbReference type="NCBIfam" id="NF002447">
    <property type="entry name" value="PRK01611.3-4"/>
    <property type="match status" value="1"/>
</dbReference>
<organism evidence="11">
    <name type="scientific">marine metagenome</name>
    <dbReference type="NCBI Taxonomy" id="408172"/>
    <lineage>
        <taxon>unclassified sequences</taxon>
        <taxon>metagenomes</taxon>
        <taxon>ecological metagenomes</taxon>
    </lineage>
</organism>
<evidence type="ECO:0000259" key="9">
    <source>
        <dbReference type="SMART" id="SM00836"/>
    </source>
</evidence>
<dbReference type="Pfam" id="PF03485">
    <property type="entry name" value="Arg_tRNA_synt_N"/>
    <property type="match status" value="1"/>
</dbReference>
<comment type="catalytic activity">
    <reaction evidence="8">
        <text>tRNA(Arg) + L-arginine + ATP = L-arginyl-tRNA(Arg) + AMP + diphosphate</text>
        <dbReference type="Rhea" id="RHEA:20301"/>
        <dbReference type="Rhea" id="RHEA-COMP:9658"/>
        <dbReference type="Rhea" id="RHEA-COMP:9673"/>
        <dbReference type="ChEBI" id="CHEBI:30616"/>
        <dbReference type="ChEBI" id="CHEBI:32682"/>
        <dbReference type="ChEBI" id="CHEBI:33019"/>
        <dbReference type="ChEBI" id="CHEBI:78442"/>
        <dbReference type="ChEBI" id="CHEBI:78513"/>
        <dbReference type="ChEBI" id="CHEBI:456215"/>
        <dbReference type="EC" id="6.1.1.19"/>
    </reaction>
</comment>
<dbReference type="SMART" id="SM01016">
    <property type="entry name" value="Arg_tRNA_synt_N"/>
    <property type="match status" value="1"/>
</dbReference>
<feature type="domain" description="Arginyl tRNA synthetase N-terminal" evidence="10">
    <location>
        <begin position="7"/>
        <end position="92"/>
    </location>
</feature>
<dbReference type="InterPro" id="IPR036695">
    <property type="entry name" value="Arg-tRNA-synth_N_sf"/>
</dbReference>
<dbReference type="InterPro" id="IPR009080">
    <property type="entry name" value="tRNAsynth_Ia_anticodon-bd"/>
</dbReference>
<dbReference type="SUPFAM" id="SSF52374">
    <property type="entry name" value="Nucleotidylyl transferase"/>
    <property type="match status" value="1"/>
</dbReference>
<dbReference type="GO" id="GO:0005524">
    <property type="term" value="F:ATP binding"/>
    <property type="evidence" value="ECO:0007669"/>
    <property type="project" value="UniProtKB-KW"/>
</dbReference>
<feature type="domain" description="DALR anticodon binding" evidence="9">
    <location>
        <begin position="543"/>
        <end position="672"/>
    </location>
</feature>
<protein>
    <recommendedName>
        <fullName evidence="2">arginine--tRNA ligase</fullName>
        <ecNumber evidence="2">6.1.1.19</ecNumber>
    </recommendedName>
</protein>
<evidence type="ECO:0000313" key="11">
    <source>
        <dbReference type="EMBL" id="SUZ93828.1"/>
    </source>
</evidence>
<evidence type="ECO:0000256" key="7">
    <source>
        <dbReference type="ARBA" id="ARBA00023146"/>
    </source>
</evidence>
<evidence type="ECO:0000256" key="6">
    <source>
        <dbReference type="ARBA" id="ARBA00022917"/>
    </source>
</evidence>
<keyword evidence="5" id="KW-0067">ATP-binding</keyword>
<evidence type="ECO:0000256" key="5">
    <source>
        <dbReference type="ARBA" id="ARBA00022840"/>
    </source>
</evidence>
<reference evidence="11" key="1">
    <citation type="submission" date="2018-05" db="EMBL/GenBank/DDBJ databases">
        <authorList>
            <person name="Lanie J.A."/>
            <person name="Ng W.-L."/>
            <person name="Kazmierczak K.M."/>
            <person name="Andrzejewski T.M."/>
            <person name="Davidsen T.M."/>
            <person name="Wayne K.J."/>
            <person name="Tettelin H."/>
            <person name="Glass J.I."/>
            <person name="Rusch D."/>
            <person name="Podicherti R."/>
            <person name="Tsui H.-C.T."/>
            <person name="Winkler M.E."/>
        </authorList>
    </citation>
    <scope>NUCLEOTIDE SEQUENCE</scope>
</reference>
<evidence type="ECO:0000256" key="4">
    <source>
        <dbReference type="ARBA" id="ARBA00022741"/>
    </source>
</evidence>
<dbReference type="InterPro" id="IPR008909">
    <property type="entry name" value="DALR_anticod-bd"/>
</dbReference>
<evidence type="ECO:0000259" key="10">
    <source>
        <dbReference type="SMART" id="SM01016"/>
    </source>
</evidence>
<name>A0A381RS71_9ZZZZ</name>
<dbReference type="Gene3D" id="3.30.1360.70">
    <property type="entry name" value="Arginyl tRNA synthetase N-terminal domain"/>
    <property type="match status" value="1"/>
</dbReference>
<dbReference type="AlphaFoldDB" id="A0A381RS71"/>
<dbReference type="Pfam" id="PF00750">
    <property type="entry name" value="tRNA-synt_1d"/>
    <property type="match status" value="1"/>
</dbReference>
<evidence type="ECO:0000256" key="8">
    <source>
        <dbReference type="ARBA" id="ARBA00049339"/>
    </source>
</evidence>
<keyword evidence="4" id="KW-0547">Nucleotide-binding</keyword>
<gene>
    <name evidence="11" type="ORF">METZ01_LOCUS46682</name>
</gene>
<evidence type="ECO:0000256" key="2">
    <source>
        <dbReference type="ARBA" id="ARBA00012837"/>
    </source>
</evidence>
<keyword evidence="7" id="KW-0030">Aminoacyl-tRNA synthetase</keyword>
<dbReference type="InterPro" id="IPR035684">
    <property type="entry name" value="ArgRS_core"/>
</dbReference>
<dbReference type="EMBL" id="UINC01002180">
    <property type="protein sequence ID" value="SUZ93828.1"/>
    <property type="molecule type" value="Genomic_DNA"/>
</dbReference>
<dbReference type="SUPFAM" id="SSF47323">
    <property type="entry name" value="Anticodon-binding domain of a subclass of class I aminoacyl-tRNA synthetases"/>
    <property type="match status" value="1"/>
</dbReference>
<dbReference type="Gene3D" id="3.40.50.620">
    <property type="entry name" value="HUPs"/>
    <property type="match status" value="1"/>
</dbReference>
<dbReference type="GO" id="GO:0006420">
    <property type="term" value="P:arginyl-tRNA aminoacylation"/>
    <property type="evidence" value="ECO:0007669"/>
    <property type="project" value="InterPro"/>
</dbReference>
<keyword evidence="6" id="KW-0648">Protein biosynthesis</keyword>
<keyword evidence="3" id="KW-0436">Ligase</keyword>
<proteinExistence type="inferred from homology"/>
<evidence type="ECO:0000256" key="1">
    <source>
        <dbReference type="ARBA" id="ARBA00005594"/>
    </source>
</evidence>
<evidence type="ECO:0000256" key="3">
    <source>
        <dbReference type="ARBA" id="ARBA00022598"/>
    </source>
</evidence>
<dbReference type="InterPro" id="IPR014729">
    <property type="entry name" value="Rossmann-like_a/b/a_fold"/>
</dbReference>
<accession>A0A381RS71</accession>
<dbReference type="SMART" id="SM00836">
    <property type="entry name" value="DALR_1"/>
    <property type="match status" value="1"/>
</dbReference>
<dbReference type="InterPro" id="IPR001278">
    <property type="entry name" value="Arg-tRNA-ligase"/>
</dbReference>
<dbReference type="EC" id="6.1.1.19" evidence="2"/>
<dbReference type="PANTHER" id="PTHR11956:SF5">
    <property type="entry name" value="ARGININE--TRNA LIGASE, CYTOPLASMIC"/>
    <property type="match status" value="1"/>
</dbReference>
<dbReference type="GO" id="GO:0004814">
    <property type="term" value="F:arginine-tRNA ligase activity"/>
    <property type="evidence" value="ECO:0007669"/>
    <property type="project" value="UniProtKB-EC"/>
</dbReference>
<dbReference type="Pfam" id="PF05746">
    <property type="entry name" value="DALR_1"/>
    <property type="match status" value="1"/>
</dbReference>
<dbReference type="SUPFAM" id="SSF55190">
    <property type="entry name" value="Arginyl-tRNA synthetase (ArgRS), N-terminal 'additional' domain"/>
    <property type="match status" value="1"/>
</dbReference>
<dbReference type="GO" id="GO:0005737">
    <property type="term" value="C:cytoplasm"/>
    <property type="evidence" value="ECO:0007669"/>
    <property type="project" value="InterPro"/>
</dbReference>
<dbReference type="PRINTS" id="PR01038">
    <property type="entry name" value="TRNASYNTHARG"/>
</dbReference>
<comment type="similarity">
    <text evidence="1">Belongs to the class-I aminoacyl-tRNA synthetase family.</text>
</comment>
<dbReference type="Gene3D" id="1.10.730.10">
    <property type="entry name" value="Isoleucyl-tRNA Synthetase, Domain 1"/>
    <property type="match status" value="1"/>
</dbReference>
<dbReference type="InterPro" id="IPR005148">
    <property type="entry name" value="Arg-tRNA-synth_N"/>
</dbReference>
<sequence>MILSVHNLLRSQVTATIIKVYGLKPSAVPVIAIQNPPTRQMGDLAITVSFELARVLHKAPKIIAQEIISALDSIDGIATVEAAPNGYLNFFLDRPRFFSTQLTRTEKQSLPRQAQTIKTIVEHTSINPNKAAHIGHLRNSVLGDTLGRLLRFQGCTVEIQNYIDDTGVQVADMVVGFQILESKDTEAVQVLATSSDFDSLCWDLYTKVTEWYDADSKRLETRTATLRAIEAGNNDTATIAHIIANRIVQCHLRTMERLNINYDLLTWEGDILRLKFWEQAFKILKESGAVFLQDSGKLAGCWVMRIDPRSEEVTTINEETANNDKSSDDEHREKVIVRSNGLVTYVGKDIAYQFWKFGLLGKNFHYQIFDHSQKGKPVWTTTSTRSELTFPEFGKADAVYNVIDTRQSYLQELLKQALQIMGHPSQAESSVHFSYEMVALSNQTAKKLGYATSINPDRSFVEVSGRKGVGVKADDLINRMTEVASVEVTKRNAELASQECEHIAKMIAVAAVRYFMIKYSRGKVIIFDIDDALSFEGESGPYLQYAVVRANKILQKLKEQAGTTESDVILKLGSTPTTFLNRKTGDELWTLILECARLDEVVNQAIRTHELSVLAKYAFSLAQTFNAFYHREPILKESQIDVQLWRAATVIYFRTQMTRTLDLMGCQVPPRM</sequence>